<dbReference type="InterPro" id="IPR050319">
    <property type="entry name" value="ABC_transp_ATP-bind"/>
</dbReference>
<feature type="domain" description="ABC transporter" evidence="5">
    <location>
        <begin position="8"/>
        <end position="291"/>
    </location>
</feature>
<dbReference type="NCBIfam" id="NF007739">
    <property type="entry name" value="PRK10419.1"/>
    <property type="match status" value="3"/>
</dbReference>
<name>A0ABS5Y7B6_9CYAN</name>
<keyword evidence="3" id="KW-0547">Nucleotide-binding</keyword>
<comment type="similarity">
    <text evidence="1">Belongs to the ABC transporter superfamily.</text>
</comment>
<dbReference type="NCBIfam" id="NF008453">
    <property type="entry name" value="PRK11308.1"/>
    <property type="match status" value="3"/>
</dbReference>
<dbReference type="Gene3D" id="3.40.50.300">
    <property type="entry name" value="P-loop containing nucleotide triphosphate hydrolases"/>
    <property type="match status" value="2"/>
</dbReference>
<dbReference type="InterPro" id="IPR013563">
    <property type="entry name" value="Oligopep_ABC_C"/>
</dbReference>
<accession>A0ABS5Y7B6</accession>
<comment type="caution">
    <text evidence="6">The sequence shown here is derived from an EMBL/GenBank/DDBJ whole genome shotgun (WGS) entry which is preliminary data.</text>
</comment>
<evidence type="ECO:0000313" key="7">
    <source>
        <dbReference type="Proteomes" id="UP001196661"/>
    </source>
</evidence>
<dbReference type="CDD" id="cd03257">
    <property type="entry name" value="ABC_NikE_OppD_transporters"/>
    <property type="match status" value="2"/>
</dbReference>
<proteinExistence type="inferred from homology"/>
<dbReference type="PANTHER" id="PTHR43776:SF7">
    <property type="entry name" value="D,D-DIPEPTIDE TRANSPORT ATP-BINDING PROTEIN DDPF-RELATED"/>
    <property type="match status" value="1"/>
</dbReference>
<dbReference type="InterPro" id="IPR003593">
    <property type="entry name" value="AAA+_ATPase"/>
</dbReference>
<dbReference type="InterPro" id="IPR017871">
    <property type="entry name" value="ABC_transporter-like_CS"/>
</dbReference>
<dbReference type="InterPro" id="IPR003439">
    <property type="entry name" value="ABC_transporter-like_ATP-bd"/>
</dbReference>
<feature type="domain" description="ABC transporter" evidence="5">
    <location>
        <begin position="359"/>
        <end position="609"/>
    </location>
</feature>
<organism evidence="6 7">
    <name type="scientific">Leptothoe kymatousa TAU-MAC 1615</name>
    <dbReference type="NCBI Taxonomy" id="2364775"/>
    <lineage>
        <taxon>Bacteria</taxon>
        <taxon>Bacillati</taxon>
        <taxon>Cyanobacteriota</taxon>
        <taxon>Cyanophyceae</taxon>
        <taxon>Nodosilineales</taxon>
        <taxon>Cymatolegaceae</taxon>
        <taxon>Leptothoe</taxon>
        <taxon>Leptothoe kymatousa</taxon>
    </lineage>
</organism>
<dbReference type="SMART" id="SM00382">
    <property type="entry name" value="AAA"/>
    <property type="match status" value="2"/>
</dbReference>
<evidence type="ECO:0000313" key="6">
    <source>
        <dbReference type="EMBL" id="MBT9313393.1"/>
    </source>
</evidence>
<reference evidence="6 7" key="1">
    <citation type="journal article" date="2021" name="Mar. Drugs">
        <title>Genome Reduction and Secondary Metabolism of the Marine Sponge-Associated Cyanobacterium Leptothoe.</title>
        <authorList>
            <person name="Konstantinou D."/>
            <person name="Popin R.V."/>
            <person name="Fewer D.P."/>
            <person name="Sivonen K."/>
            <person name="Gkelis S."/>
        </authorList>
    </citation>
    <scope>NUCLEOTIDE SEQUENCE [LARGE SCALE GENOMIC DNA]</scope>
    <source>
        <strain evidence="6 7">TAU-MAC 1615</strain>
    </source>
</reference>
<gene>
    <name evidence="6" type="ORF">IXB28_14350</name>
</gene>
<dbReference type="InterPro" id="IPR027417">
    <property type="entry name" value="P-loop_NTPase"/>
</dbReference>
<sequence>MSDPILDVRNLKVEFDTANGVIKAVDGISFQVQRGRTLGIVGESGSGKSVTSLAVMGLVPTPPGRITQGEILFSDQAANSTVDLRQVAQKQMQAYRGEQISMIFQEPMSSLNPVYTCGFQLIEAIQQHNPVSKTEATKLVIEALQEVKLLQSDEELAELVAQEQQLSDRNAIARAVQQRKKAILNRYPHQLSGGQLQRVMIAMAIACNPALLIADEPTTALDVTVQSRILDLLRDLRDRRSMSMIFITHDLGTIAEIADDVAVMYRGKIVEYGPVHQMFANPKHPYTKGLLACRPRPEQRLRKLPTVADYMQVQDEPNGEVKIFARHFDADAASALTAEVTAAETASRLEQITGESPLVTVQNLQVGYPVKGVFGQTTRMFKAVDDVSFDVYRGETFGLVGESGCGKTTLGRALLRLVEATAGNIFFEGRNIRQLPKGEMRKLRREMQVIFQDPFSSLDPRMSIGQAIAEPLKIHKVIRSRRNLNERVAYLLERVDIDPGCVNRFPHEFSGGQRQRICIARALALNPKFIICDESVSALDVSVQAQVLNLLKELQAEFGLTYVFISHDLGVVKFMSDRIMVMNQGKLEELGPADEIYNNPQQDYTKQLISAIPAGTLERIQELQTARGAMVS</sequence>
<keyword evidence="4 6" id="KW-0067">ATP-binding</keyword>
<evidence type="ECO:0000256" key="4">
    <source>
        <dbReference type="ARBA" id="ARBA00022840"/>
    </source>
</evidence>
<dbReference type="Proteomes" id="UP001196661">
    <property type="component" value="Unassembled WGS sequence"/>
</dbReference>
<evidence type="ECO:0000256" key="2">
    <source>
        <dbReference type="ARBA" id="ARBA00022448"/>
    </source>
</evidence>
<keyword evidence="2" id="KW-0813">Transport</keyword>
<evidence type="ECO:0000256" key="3">
    <source>
        <dbReference type="ARBA" id="ARBA00022741"/>
    </source>
</evidence>
<dbReference type="Pfam" id="PF08352">
    <property type="entry name" value="oligo_HPY"/>
    <property type="match status" value="2"/>
</dbReference>
<dbReference type="SUPFAM" id="SSF52540">
    <property type="entry name" value="P-loop containing nucleoside triphosphate hydrolases"/>
    <property type="match status" value="2"/>
</dbReference>
<dbReference type="EMBL" id="JADOER010000012">
    <property type="protein sequence ID" value="MBT9313393.1"/>
    <property type="molecule type" value="Genomic_DNA"/>
</dbReference>
<dbReference type="Pfam" id="PF00005">
    <property type="entry name" value="ABC_tran"/>
    <property type="match status" value="2"/>
</dbReference>
<keyword evidence="7" id="KW-1185">Reference proteome</keyword>
<evidence type="ECO:0000256" key="1">
    <source>
        <dbReference type="ARBA" id="ARBA00005417"/>
    </source>
</evidence>
<protein>
    <submittedName>
        <fullName evidence="6">ABC transporter ATP-binding protein</fullName>
    </submittedName>
</protein>
<evidence type="ECO:0000259" key="5">
    <source>
        <dbReference type="PROSITE" id="PS50893"/>
    </source>
</evidence>
<dbReference type="PROSITE" id="PS00211">
    <property type="entry name" value="ABC_TRANSPORTER_1"/>
    <property type="match status" value="2"/>
</dbReference>
<dbReference type="PANTHER" id="PTHR43776">
    <property type="entry name" value="TRANSPORT ATP-BINDING PROTEIN"/>
    <property type="match status" value="1"/>
</dbReference>
<dbReference type="GO" id="GO:0005524">
    <property type="term" value="F:ATP binding"/>
    <property type="evidence" value="ECO:0007669"/>
    <property type="project" value="UniProtKB-KW"/>
</dbReference>
<dbReference type="RefSeq" id="WP_215619277.1">
    <property type="nucleotide sequence ID" value="NZ_JADOER010000012.1"/>
</dbReference>
<dbReference type="PROSITE" id="PS50893">
    <property type="entry name" value="ABC_TRANSPORTER_2"/>
    <property type="match status" value="2"/>
</dbReference>